<dbReference type="InterPro" id="IPR052895">
    <property type="entry name" value="HetReg/Transcr_Mod"/>
</dbReference>
<name>A0A9W9CG10_9PLEO</name>
<proteinExistence type="predicted"/>
<dbReference type="OrthoDB" id="194358at2759"/>
<evidence type="ECO:0000313" key="2">
    <source>
        <dbReference type="EMBL" id="KAJ4360993.1"/>
    </source>
</evidence>
<sequence length="474" mass="55031">MASSRKNFVHDPLDHTKPSIRLIELQPHLSEDGLAQCALSHATIDGEYTCLSYMWGPKSPTAVILVNGKEFRVRQNLFDFLKMATARKSFRRKVFWIDAVCIDQENRLERQHQVLQMGDIYAQAKEVIAWLGLCNVPIPLWALKVSGSRFHASERLEIYREGLDRYLYDNPYWNRAWITQEITLARKCSVILNSTWMALDHVIEFYLQVVELRCMAFNPQLKPIDRTDPRRTMPIITLLATFENRKCSIPQDRIFSLLSLCDERQAIVVDYKPPRLNLMLNVLNIFPDKLCICSVYIVGRALELTGTQCKKVHLKKLLWLSIDLDPRKRVPEKDHDLAPELCTSRIEVLSPRAGYADWYKGKIWVATFTLQDRLEHVIYWGAECTMNMPVYYARRRSDGTDSEYQVLCRYGDGLELSAMAADNGKYTLRVALPVFMKIVAAMKHELCDVAKFGRQYSYIRDMGWPEMRIGYHDC</sequence>
<accession>A0A9W9CG10</accession>
<dbReference type="EMBL" id="JAPEUX010000001">
    <property type="protein sequence ID" value="KAJ4360993.1"/>
    <property type="molecule type" value="Genomic_DNA"/>
</dbReference>
<comment type="caution">
    <text evidence="2">The sequence shown here is derived from an EMBL/GenBank/DDBJ whole genome shotgun (WGS) entry which is preliminary data.</text>
</comment>
<dbReference type="PANTHER" id="PTHR24148:SF73">
    <property type="entry name" value="HET DOMAIN PROTEIN (AFU_ORTHOLOGUE AFUA_8G01020)"/>
    <property type="match status" value="1"/>
</dbReference>
<dbReference type="GeneID" id="80905092"/>
<dbReference type="Pfam" id="PF06985">
    <property type="entry name" value="HET"/>
    <property type="match status" value="1"/>
</dbReference>
<dbReference type="InterPro" id="IPR010730">
    <property type="entry name" value="HET"/>
</dbReference>
<feature type="domain" description="Heterokaryon incompatibility" evidence="1">
    <location>
        <begin position="48"/>
        <end position="181"/>
    </location>
</feature>
<dbReference type="PANTHER" id="PTHR24148">
    <property type="entry name" value="ANKYRIN REPEAT DOMAIN-CONTAINING PROTEIN 39 HOMOLOG-RELATED"/>
    <property type="match status" value="1"/>
</dbReference>
<gene>
    <name evidence="2" type="ORF">N0V89_001562</name>
</gene>
<dbReference type="AlphaFoldDB" id="A0A9W9CG10"/>
<dbReference type="Proteomes" id="UP001140513">
    <property type="component" value="Unassembled WGS sequence"/>
</dbReference>
<reference evidence="2" key="1">
    <citation type="submission" date="2022-10" db="EMBL/GenBank/DDBJ databases">
        <title>Tapping the CABI collections for fungal endophytes: first genome assemblies for Collariella, Neodidymelliopsis, Ascochyta clinopodiicola, Didymella pomorum, Didymosphaeria variabile, Neocosmospora piperis and Neocucurbitaria cava.</title>
        <authorList>
            <person name="Hill R."/>
        </authorList>
    </citation>
    <scope>NUCLEOTIDE SEQUENCE</scope>
    <source>
        <strain evidence="2">IMI 356815</strain>
    </source>
</reference>
<keyword evidence="3" id="KW-1185">Reference proteome</keyword>
<evidence type="ECO:0000313" key="3">
    <source>
        <dbReference type="Proteomes" id="UP001140513"/>
    </source>
</evidence>
<organism evidence="2 3">
    <name type="scientific">Didymosphaeria variabile</name>
    <dbReference type="NCBI Taxonomy" id="1932322"/>
    <lineage>
        <taxon>Eukaryota</taxon>
        <taxon>Fungi</taxon>
        <taxon>Dikarya</taxon>
        <taxon>Ascomycota</taxon>
        <taxon>Pezizomycotina</taxon>
        <taxon>Dothideomycetes</taxon>
        <taxon>Pleosporomycetidae</taxon>
        <taxon>Pleosporales</taxon>
        <taxon>Massarineae</taxon>
        <taxon>Didymosphaeriaceae</taxon>
        <taxon>Didymosphaeria</taxon>
    </lineage>
</organism>
<evidence type="ECO:0000259" key="1">
    <source>
        <dbReference type="Pfam" id="PF06985"/>
    </source>
</evidence>
<dbReference type="RefSeq" id="XP_056077195.1">
    <property type="nucleotide sequence ID" value="XM_056210373.1"/>
</dbReference>
<protein>
    <recommendedName>
        <fullName evidence="1">Heterokaryon incompatibility domain-containing protein</fullName>
    </recommendedName>
</protein>